<evidence type="ECO:0000256" key="3">
    <source>
        <dbReference type="SAM" id="SignalP"/>
    </source>
</evidence>
<protein>
    <submittedName>
        <fullName evidence="4">Periplasmic trehalase</fullName>
        <ecNumber evidence="4">3.2.1.28</ecNumber>
    </submittedName>
</protein>
<dbReference type="PANTHER" id="PTHR23403:SF1">
    <property type="entry name" value="TREHALASE"/>
    <property type="match status" value="1"/>
</dbReference>
<dbReference type="InterPro" id="IPR001661">
    <property type="entry name" value="Glyco_hydro_37"/>
</dbReference>
<dbReference type="PROSITE" id="PS51257">
    <property type="entry name" value="PROKAR_LIPOPROTEIN"/>
    <property type="match status" value="1"/>
</dbReference>
<evidence type="ECO:0000256" key="1">
    <source>
        <dbReference type="ARBA" id="ARBA00022801"/>
    </source>
</evidence>
<accession>A0ABN8F4Z8</accession>
<dbReference type="PANTHER" id="PTHR23403">
    <property type="entry name" value="TREHALASE"/>
    <property type="match status" value="1"/>
</dbReference>
<name>A0ABN8F4Z8_9BACT</name>
<evidence type="ECO:0000313" key="5">
    <source>
        <dbReference type="Proteomes" id="UP000837803"/>
    </source>
</evidence>
<dbReference type="RefSeq" id="WP_238751856.1">
    <property type="nucleotide sequence ID" value="NZ_CAKLPZ010000004.1"/>
</dbReference>
<dbReference type="EC" id="3.2.1.28" evidence="4"/>
<sequence length="549" mass="61691">MLRLLYALALLVLTYSCNADRDPQSRPTDASTAQTVRVVTDSLDAERPQAPDELFGALFRTVQMEQVFADGKTFVDMIPKQSAAAIMAAYEEERRSENFDLQTFVERYFDPPASPDSGFTTNGERSITDHINTLWPVLTRQAGSDEGSAGSLIVLPEDYVVPGGRFREVYYWDSYFTLLGLAAAGRDGLVRSMVTNFAYQIDELGFIPNGNRTYYLTRSQPPFFGLMVEVLAGLEGEAVYTEFMPQLEAEHAFWMQGEAEVSSNNRAVEHVVWLADSTVLNRYYDAGDRPRAESYREDVLTIRESGRDSQLVARHLRSGAESGWDFSARWFADGTNIATIITTDIIPPDLNALLYKLETLIAEHTELIPEKEAWTRRAERRRAAINAYLYSDATKWYEDLNWTSGQHTGYLTLAGVYPLFVGAAPDDRAAAVARRIETDFLAPGGLRTSLKATGQQWDAPNGWPPLQWMAYAGLRDYGHDALAQTIRSRWMDNNERVYANVDKMVEKYNVEDITLEAGGGEYPVQDGFGWSNGVYLPMATESGRREEMD</sequence>
<dbReference type="Pfam" id="PF01204">
    <property type="entry name" value="Trehalase"/>
    <property type="match status" value="1"/>
</dbReference>
<keyword evidence="5" id="KW-1185">Reference proteome</keyword>
<dbReference type="InterPro" id="IPR008928">
    <property type="entry name" value="6-hairpin_glycosidase_sf"/>
</dbReference>
<dbReference type="PROSITE" id="PS00928">
    <property type="entry name" value="TREHALASE_2"/>
    <property type="match status" value="1"/>
</dbReference>
<comment type="caution">
    <text evidence="4">The sequence shown here is derived from an EMBL/GenBank/DDBJ whole genome shotgun (WGS) entry which is preliminary data.</text>
</comment>
<dbReference type="PROSITE" id="PS00927">
    <property type="entry name" value="TREHALASE_1"/>
    <property type="match status" value="1"/>
</dbReference>
<dbReference type="InterPro" id="IPR018232">
    <property type="entry name" value="Glyco_hydro_37_CS"/>
</dbReference>
<dbReference type="SUPFAM" id="SSF48208">
    <property type="entry name" value="Six-hairpin glycosidases"/>
    <property type="match status" value="1"/>
</dbReference>
<dbReference type="InterPro" id="IPR012341">
    <property type="entry name" value="6hp_glycosidase-like_sf"/>
</dbReference>
<feature type="chain" id="PRO_5047239828" evidence="3">
    <location>
        <begin position="20"/>
        <end position="549"/>
    </location>
</feature>
<reference evidence="4" key="1">
    <citation type="submission" date="2021-12" db="EMBL/GenBank/DDBJ databases">
        <authorList>
            <person name="Rodrigo-Torres L."/>
            <person name="Arahal R. D."/>
            <person name="Lucena T."/>
        </authorList>
    </citation>
    <scope>NUCLEOTIDE SEQUENCE</scope>
    <source>
        <strain evidence="4">CECT 8419</strain>
    </source>
</reference>
<gene>
    <name evidence="4" type="primary">treA</name>
    <name evidence="4" type="ORF">LEM8419_02911</name>
</gene>
<dbReference type="PRINTS" id="PR00744">
    <property type="entry name" value="GLHYDRLASE37"/>
</dbReference>
<keyword evidence="1 4" id="KW-0378">Hydrolase</keyword>
<proteinExistence type="predicted"/>
<dbReference type="Proteomes" id="UP000837803">
    <property type="component" value="Unassembled WGS sequence"/>
</dbReference>
<dbReference type="Gene3D" id="1.50.10.10">
    <property type="match status" value="1"/>
</dbReference>
<evidence type="ECO:0000256" key="2">
    <source>
        <dbReference type="ARBA" id="ARBA00023295"/>
    </source>
</evidence>
<keyword evidence="2 4" id="KW-0326">Glycosidase</keyword>
<dbReference type="GO" id="GO:0004555">
    <property type="term" value="F:alpha,alpha-trehalase activity"/>
    <property type="evidence" value="ECO:0007669"/>
    <property type="project" value="UniProtKB-EC"/>
</dbReference>
<dbReference type="NCBIfam" id="NF009773">
    <property type="entry name" value="PRK13270.1"/>
    <property type="match status" value="1"/>
</dbReference>
<feature type="signal peptide" evidence="3">
    <location>
        <begin position="1"/>
        <end position="19"/>
    </location>
</feature>
<organism evidence="4 5">
    <name type="scientific">Neolewinella maritima</name>
    <dbReference type="NCBI Taxonomy" id="1383882"/>
    <lineage>
        <taxon>Bacteria</taxon>
        <taxon>Pseudomonadati</taxon>
        <taxon>Bacteroidota</taxon>
        <taxon>Saprospiria</taxon>
        <taxon>Saprospirales</taxon>
        <taxon>Lewinellaceae</taxon>
        <taxon>Neolewinella</taxon>
    </lineage>
</organism>
<dbReference type="EMBL" id="CAKLPZ010000004">
    <property type="protein sequence ID" value="CAH1001996.1"/>
    <property type="molecule type" value="Genomic_DNA"/>
</dbReference>
<keyword evidence="3" id="KW-0732">Signal</keyword>
<evidence type="ECO:0000313" key="4">
    <source>
        <dbReference type="EMBL" id="CAH1001996.1"/>
    </source>
</evidence>